<accession>A0A2B4S7J6</accession>
<organism evidence="9 10">
    <name type="scientific">Stylophora pistillata</name>
    <name type="common">Smooth cauliflower coral</name>
    <dbReference type="NCBI Taxonomy" id="50429"/>
    <lineage>
        <taxon>Eukaryota</taxon>
        <taxon>Metazoa</taxon>
        <taxon>Cnidaria</taxon>
        <taxon>Anthozoa</taxon>
        <taxon>Hexacorallia</taxon>
        <taxon>Scleractinia</taxon>
        <taxon>Astrocoeniina</taxon>
        <taxon>Pocilloporidae</taxon>
        <taxon>Stylophora</taxon>
    </lineage>
</organism>
<sequence>MRSIDSPRPVMDVKDILLWRDVKVTAIVFVSGFVLLICLTQFSVVSVLTNIALVCLAPMLALRLLLTARSAFLRTEFEHPLKAYLSKDIEVSKDKADFVGEKVSGFAVAMSTKLRALFLVDDLADSLKLLIALYVISYVAQWFSGITLTFIAFIGAFTIPKIYDMYGTEINSCLGKIKSAVEDATGKITSKVPKGTKNPADKETQEENDNDKKVS</sequence>
<dbReference type="InterPro" id="IPR003388">
    <property type="entry name" value="Reticulon"/>
</dbReference>
<dbReference type="PROSITE" id="PS50845">
    <property type="entry name" value="RETICULON"/>
    <property type="match status" value="1"/>
</dbReference>
<evidence type="ECO:0000256" key="1">
    <source>
        <dbReference type="ARBA" id="ARBA00004477"/>
    </source>
</evidence>
<keyword evidence="10" id="KW-1185">Reference proteome</keyword>
<protein>
    <recommendedName>
        <fullName evidence="6">Reticulon-like protein</fullName>
    </recommendedName>
</protein>
<reference evidence="10" key="1">
    <citation type="journal article" date="2017" name="bioRxiv">
        <title>Comparative analysis of the genomes of Stylophora pistillata and Acropora digitifera provides evidence for extensive differences between species of corals.</title>
        <authorList>
            <person name="Voolstra C.R."/>
            <person name="Li Y."/>
            <person name="Liew Y.J."/>
            <person name="Baumgarten S."/>
            <person name="Zoccola D."/>
            <person name="Flot J.-F."/>
            <person name="Tambutte S."/>
            <person name="Allemand D."/>
            <person name="Aranda M."/>
        </authorList>
    </citation>
    <scope>NUCLEOTIDE SEQUENCE [LARGE SCALE GENOMIC DNA]</scope>
</reference>
<dbReference type="GO" id="GO:0030424">
    <property type="term" value="C:axon"/>
    <property type="evidence" value="ECO:0007669"/>
    <property type="project" value="TreeGrafter"/>
</dbReference>
<dbReference type="GO" id="GO:0005789">
    <property type="term" value="C:endoplasmic reticulum membrane"/>
    <property type="evidence" value="ECO:0007669"/>
    <property type="project" value="UniProtKB-SubCell"/>
</dbReference>
<feature type="compositionally biased region" description="Basic and acidic residues" evidence="7">
    <location>
        <begin position="199"/>
        <end position="215"/>
    </location>
</feature>
<evidence type="ECO:0000256" key="6">
    <source>
        <dbReference type="RuleBase" id="RU363132"/>
    </source>
</evidence>
<dbReference type="Proteomes" id="UP000225706">
    <property type="component" value="Unassembled WGS sequence"/>
</dbReference>
<evidence type="ECO:0000313" key="10">
    <source>
        <dbReference type="Proteomes" id="UP000225706"/>
    </source>
</evidence>
<dbReference type="EMBL" id="LSMT01000174">
    <property type="protein sequence ID" value="PFX24538.1"/>
    <property type="molecule type" value="Genomic_DNA"/>
</dbReference>
<feature type="transmembrane region" description="Helical" evidence="6">
    <location>
        <begin position="142"/>
        <end position="159"/>
    </location>
</feature>
<dbReference type="STRING" id="50429.A0A2B4S7J6"/>
<evidence type="ECO:0000256" key="4">
    <source>
        <dbReference type="ARBA" id="ARBA00022989"/>
    </source>
</evidence>
<evidence type="ECO:0000256" key="2">
    <source>
        <dbReference type="ARBA" id="ARBA00022692"/>
    </source>
</evidence>
<dbReference type="InterPro" id="IPR046964">
    <property type="entry name" value="RTN1-4"/>
</dbReference>
<dbReference type="PANTHER" id="PTHR45799">
    <property type="entry name" value="RETICULON-LIKE PROTEIN"/>
    <property type="match status" value="1"/>
</dbReference>
<evidence type="ECO:0000259" key="8">
    <source>
        <dbReference type="PROSITE" id="PS50845"/>
    </source>
</evidence>
<comment type="subcellular location">
    <subcellularLocation>
        <location evidence="1 6">Endoplasmic reticulum membrane</location>
        <topology evidence="1 6">Multi-pass membrane protein</topology>
    </subcellularLocation>
</comment>
<keyword evidence="3 6" id="KW-0256">Endoplasmic reticulum</keyword>
<proteinExistence type="predicted"/>
<feature type="domain" description="Reticulon" evidence="8">
    <location>
        <begin position="13"/>
        <end position="215"/>
    </location>
</feature>
<feature type="region of interest" description="Disordered" evidence="7">
    <location>
        <begin position="189"/>
        <end position="215"/>
    </location>
</feature>
<feature type="transmembrane region" description="Helical" evidence="6">
    <location>
        <begin position="21"/>
        <end position="42"/>
    </location>
</feature>
<evidence type="ECO:0000256" key="3">
    <source>
        <dbReference type="ARBA" id="ARBA00022824"/>
    </source>
</evidence>
<keyword evidence="4 6" id="KW-1133">Transmembrane helix</keyword>
<evidence type="ECO:0000256" key="5">
    <source>
        <dbReference type="ARBA" id="ARBA00023136"/>
    </source>
</evidence>
<gene>
    <name evidence="9" type="primary">Rtn4</name>
    <name evidence="9" type="ORF">AWC38_SpisGene10862</name>
</gene>
<keyword evidence="5 6" id="KW-0472">Membrane</keyword>
<evidence type="ECO:0000256" key="7">
    <source>
        <dbReference type="SAM" id="MobiDB-lite"/>
    </source>
</evidence>
<dbReference type="AlphaFoldDB" id="A0A2B4S7J6"/>
<dbReference type="OrthoDB" id="567788at2759"/>
<dbReference type="Gene3D" id="1.20.5.2480">
    <property type="match status" value="1"/>
</dbReference>
<dbReference type="Pfam" id="PF02453">
    <property type="entry name" value="Reticulon"/>
    <property type="match status" value="1"/>
</dbReference>
<name>A0A2B4S7J6_STYPI</name>
<feature type="transmembrane region" description="Helical" evidence="6">
    <location>
        <begin position="48"/>
        <end position="66"/>
    </location>
</feature>
<dbReference type="PANTHER" id="PTHR45799:SF2">
    <property type="entry name" value="RETICULON-LIKE PROTEIN"/>
    <property type="match status" value="1"/>
</dbReference>
<keyword evidence="2 6" id="KW-0812">Transmembrane</keyword>
<comment type="caution">
    <text evidence="9">The sequence shown here is derived from an EMBL/GenBank/DDBJ whole genome shotgun (WGS) entry which is preliminary data.</text>
</comment>
<evidence type="ECO:0000313" key="9">
    <source>
        <dbReference type="EMBL" id="PFX24538.1"/>
    </source>
</evidence>